<keyword evidence="5" id="KW-0819">tRNA processing</keyword>
<evidence type="ECO:0000256" key="6">
    <source>
        <dbReference type="ARBA" id="ARBA00022722"/>
    </source>
</evidence>
<dbReference type="Pfam" id="PF13691">
    <property type="entry name" value="Lactamase_B_4"/>
    <property type="match status" value="1"/>
</dbReference>
<dbReference type="RefSeq" id="XP_013792681.1">
    <property type="nucleotide sequence ID" value="XM_013937227.2"/>
</dbReference>
<evidence type="ECO:0000256" key="3">
    <source>
        <dbReference type="ARBA" id="ARBA00007823"/>
    </source>
</evidence>
<dbReference type="InterPro" id="IPR047151">
    <property type="entry name" value="RNZ2-like"/>
</dbReference>
<dbReference type="Proteomes" id="UP000694941">
    <property type="component" value="Unplaced"/>
</dbReference>
<comment type="similarity">
    <text evidence="3">Belongs to the RNase Z family.</text>
</comment>
<organism evidence="12 13">
    <name type="scientific">Limulus polyphemus</name>
    <name type="common">Atlantic horseshoe crab</name>
    <dbReference type="NCBI Taxonomy" id="6850"/>
    <lineage>
        <taxon>Eukaryota</taxon>
        <taxon>Metazoa</taxon>
        <taxon>Ecdysozoa</taxon>
        <taxon>Arthropoda</taxon>
        <taxon>Chelicerata</taxon>
        <taxon>Merostomata</taxon>
        <taxon>Xiphosura</taxon>
        <taxon>Limulidae</taxon>
        <taxon>Limulus</taxon>
    </lineage>
</organism>
<keyword evidence="10" id="KW-0862">Zinc</keyword>
<gene>
    <name evidence="13" type="primary">LOC106476578</name>
</gene>
<dbReference type="GeneID" id="106476578"/>
<dbReference type="CDD" id="cd07718">
    <property type="entry name" value="RNaseZ_ELAC1_ELAC2-C-term-like_MBL-fold"/>
    <property type="match status" value="1"/>
</dbReference>
<name>A0ABM1C1P3_LIMPO</name>
<evidence type="ECO:0000256" key="8">
    <source>
        <dbReference type="ARBA" id="ARBA00022759"/>
    </source>
</evidence>
<evidence type="ECO:0000256" key="9">
    <source>
        <dbReference type="ARBA" id="ARBA00022801"/>
    </source>
</evidence>
<evidence type="ECO:0000256" key="1">
    <source>
        <dbReference type="ARBA" id="ARBA00000402"/>
    </source>
</evidence>
<dbReference type="InterPro" id="IPR036866">
    <property type="entry name" value="RibonucZ/Hydroxyglut_hydro"/>
</dbReference>
<evidence type="ECO:0000256" key="10">
    <source>
        <dbReference type="ARBA" id="ARBA00022833"/>
    </source>
</evidence>
<dbReference type="PANTHER" id="PTHR12553:SF49">
    <property type="entry name" value="ZINC PHOSPHODIESTERASE ELAC PROTEIN 2"/>
    <property type="match status" value="1"/>
</dbReference>
<reference evidence="13" key="1">
    <citation type="submission" date="2025-08" db="UniProtKB">
        <authorList>
            <consortium name="RefSeq"/>
        </authorList>
    </citation>
    <scope>IDENTIFICATION</scope>
    <source>
        <tissue evidence="13">Muscle</tissue>
    </source>
</reference>
<evidence type="ECO:0000256" key="2">
    <source>
        <dbReference type="ARBA" id="ARBA00001947"/>
    </source>
</evidence>
<dbReference type="Gene3D" id="3.60.15.10">
    <property type="entry name" value="Ribonuclease Z/Hydroxyacylglutathione hydrolase-like"/>
    <property type="match status" value="2"/>
</dbReference>
<keyword evidence="6" id="KW-0540">Nuclease</keyword>
<evidence type="ECO:0000256" key="4">
    <source>
        <dbReference type="ARBA" id="ARBA00012477"/>
    </source>
</evidence>
<evidence type="ECO:0000313" key="13">
    <source>
        <dbReference type="RefSeq" id="XP_013792681.1"/>
    </source>
</evidence>
<dbReference type="EC" id="3.1.26.11" evidence="4"/>
<dbReference type="Pfam" id="PF23023">
    <property type="entry name" value="Anti-Pycsar_Apyc1"/>
    <property type="match status" value="1"/>
</dbReference>
<keyword evidence="8" id="KW-0255">Endonuclease</keyword>
<keyword evidence="12" id="KW-1185">Reference proteome</keyword>
<comment type="cofactor">
    <cofactor evidence="2">
        <name>Zn(2+)</name>
        <dbReference type="ChEBI" id="CHEBI:29105"/>
    </cofactor>
</comment>
<proteinExistence type="inferred from homology"/>
<keyword evidence="7" id="KW-0479">Metal-binding</keyword>
<evidence type="ECO:0000259" key="11">
    <source>
        <dbReference type="Pfam" id="PF13691"/>
    </source>
</evidence>
<keyword evidence="9" id="KW-0378">Hydrolase</keyword>
<dbReference type="SUPFAM" id="SSF56281">
    <property type="entry name" value="Metallo-hydrolase/oxidoreductase"/>
    <property type="match status" value="2"/>
</dbReference>
<evidence type="ECO:0000256" key="5">
    <source>
        <dbReference type="ARBA" id="ARBA00022694"/>
    </source>
</evidence>
<evidence type="ECO:0000256" key="7">
    <source>
        <dbReference type="ARBA" id="ARBA00022723"/>
    </source>
</evidence>
<accession>A0ABM1C1P3</accession>
<dbReference type="InterPro" id="IPR027794">
    <property type="entry name" value="tRNase_Z_dom"/>
</dbReference>
<comment type="catalytic activity">
    <reaction evidence="1">
        <text>Endonucleolytic cleavage of RNA, removing extra 3' nucleotides from tRNA precursor, generating 3' termini of tRNAs. A 3'-hydroxy group is left at the tRNA terminus and a 5'-phosphoryl group is left at the trailer molecule.</text>
        <dbReference type="EC" id="3.1.26.11"/>
    </reaction>
</comment>
<feature type="domain" description="tRNase Z endonuclease" evidence="11">
    <location>
        <begin position="97"/>
        <end position="144"/>
    </location>
</feature>
<evidence type="ECO:0000313" key="12">
    <source>
        <dbReference type="Proteomes" id="UP000694941"/>
    </source>
</evidence>
<protein>
    <recommendedName>
        <fullName evidence="4">ribonuclease Z</fullName>
        <ecNumber evidence="4">3.1.26.11</ecNumber>
    </recommendedName>
</protein>
<sequence>MSRLLLKLEQLKLCRASLLYNVYLCHSSSSLKNFYFRASDKFSNLVDSAKMPKEPKASNELRHIRMRAKAVNNKPKPTPNEICLHVLGNGGPGNPRCLYMFTDHARYIFNCGEGTQRLAHEHKMKLAKLEHVFFTYKSWENIGGLPGLSLTIQDIGVPEITLHGPPNIEEIYDMTKGFMVTKNLQIVSRNHKHGSFTDNCMTVHYVPIYSSVTASSRKTDMENSYDNDHVISLGDGSSHQQNNYCESLDSVNPEQVKKRQKTEAVLENEDISVAYICKLHNKAGTLILEKCVEHGVPAGPLLGELKKGNNVTLPNGKVVKSTDVVTPEEIGPVFIVVECPSEHFVDSLVNNKEFQAHQVTASSDENLAMLVVHFTPSDVMAHPKYQDWLLKFSGSCIHLVLNSSSPSLSSIAVHRVQHMLNILHPEIFSLLKQNSDVTSSVMNGIEHSVLAIPAESLMKFYLRPRKGLDRENVIQLDASSYVQEAYNSPGLEECVKELATKLNHFPNVNKQEGNEYPEVVFLGTGSSIPSKVRNVTSILVNISPQKSILLDCGEGTRGQILRYYGIEEGNSILRQISCIFVSHLHADHHLGLIEVLKARNLAFIQQGERNSPVDLLAPKQIIHWLQNYHSRYEPVLHLFRLVPNFLLTHNNGTLPKEVYQDLINRLNLQELSTVPVKHCKSAFGVTLTPVSGKKLVYSGDTMPCEGLIEAGLDCGLLIHEATMEDELEEEAKIKTHSTTSQAIKVGANMRADFTLLTHFSQRYAKVPLFNDNFHNTVGCAFDNMKVRPCDLPILPLLLPSLKCLFHEHYEEMQEKTAKRQRRNRAPQTP</sequence>
<dbReference type="PANTHER" id="PTHR12553">
    <property type="entry name" value="ZINC PHOSPHODIESTERASE ELAC PROTEIN 2"/>
    <property type="match status" value="1"/>
</dbReference>